<protein>
    <submittedName>
        <fullName evidence="6">Lipopolysaccharide export system ATP-binding protein LptB</fullName>
    </submittedName>
</protein>
<dbReference type="CDD" id="cd03219">
    <property type="entry name" value="ABC_Mj1267_LivG_branched"/>
    <property type="match status" value="1"/>
</dbReference>
<dbReference type="RefSeq" id="WP_353540876.1">
    <property type="nucleotide sequence ID" value="NZ_BAABRN010000005.1"/>
</dbReference>
<evidence type="ECO:0000256" key="4">
    <source>
        <dbReference type="SAM" id="MobiDB-lite"/>
    </source>
</evidence>
<dbReference type="InterPro" id="IPR051120">
    <property type="entry name" value="ABC_AA/LPS_Transport"/>
</dbReference>
<feature type="compositionally biased region" description="Polar residues" evidence="4">
    <location>
        <begin position="9"/>
        <end position="22"/>
    </location>
</feature>
<evidence type="ECO:0000256" key="1">
    <source>
        <dbReference type="ARBA" id="ARBA00022448"/>
    </source>
</evidence>
<feature type="domain" description="ABC transporter" evidence="5">
    <location>
        <begin position="33"/>
        <end position="272"/>
    </location>
</feature>
<keyword evidence="2" id="KW-0547">Nucleotide-binding</keyword>
<dbReference type="InterPro" id="IPR027417">
    <property type="entry name" value="P-loop_NTPase"/>
</dbReference>
<keyword evidence="3 6" id="KW-0067">ATP-binding</keyword>
<dbReference type="NCBIfam" id="TIGR03411">
    <property type="entry name" value="urea_trans_UrtD"/>
    <property type="match status" value="1"/>
</dbReference>
<evidence type="ECO:0000256" key="3">
    <source>
        <dbReference type="ARBA" id="ARBA00022840"/>
    </source>
</evidence>
<organism evidence="6 7">
    <name type="scientific">Deinococcus xinjiangensis</name>
    <dbReference type="NCBI Taxonomy" id="457454"/>
    <lineage>
        <taxon>Bacteria</taxon>
        <taxon>Thermotogati</taxon>
        <taxon>Deinococcota</taxon>
        <taxon>Deinococci</taxon>
        <taxon>Deinococcales</taxon>
        <taxon>Deinococcaceae</taxon>
        <taxon>Deinococcus</taxon>
    </lineage>
</organism>
<dbReference type="PANTHER" id="PTHR45772">
    <property type="entry name" value="CONSERVED COMPONENT OF ABC TRANSPORTER FOR NATURAL AMINO ACIDS-RELATED"/>
    <property type="match status" value="1"/>
</dbReference>
<dbReference type="GO" id="GO:0005524">
    <property type="term" value="F:ATP binding"/>
    <property type="evidence" value="ECO:0007669"/>
    <property type="project" value="UniProtKB-KW"/>
</dbReference>
<keyword evidence="1" id="KW-0813">Transport</keyword>
<dbReference type="Gene3D" id="3.40.50.300">
    <property type="entry name" value="P-loop containing nucleotide triphosphate hydrolases"/>
    <property type="match status" value="1"/>
</dbReference>
<evidence type="ECO:0000259" key="5">
    <source>
        <dbReference type="PROSITE" id="PS50893"/>
    </source>
</evidence>
<dbReference type="InterPro" id="IPR017781">
    <property type="entry name" value="ABC_transptr_urea_ATP-bd_UrtD"/>
</dbReference>
<evidence type="ECO:0000313" key="7">
    <source>
        <dbReference type="Proteomes" id="UP001458946"/>
    </source>
</evidence>
<reference evidence="6 7" key="1">
    <citation type="submission" date="2024-02" db="EMBL/GenBank/DDBJ databases">
        <title>Deinococcus xinjiangensis NBRC 107630.</title>
        <authorList>
            <person name="Ichikawa N."/>
            <person name="Katano-Makiyama Y."/>
            <person name="Hidaka K."/>
        </authorList>
    </citation>
    <scope>NUCLEOTIDE SEQUENCE [LARGE SCALE GENOMIC DNA]</scope>
    <source>
        <strain evidence="6 7">NBRC 107630</strain>
    </source>
</reference>
<dbReference type="EMBL" id="BAABRN010000005">
    <property type="protein sequence ID" value="GAA5500897.1"/>
    <property type="molecule type" value="Genomic_DNA"/>
</dbReference>
<dbReference type="SUPFAM" id="SSF52540">
    <property type="entry name" value="P-loop containing nucleoside triphosphate hydrolases"/>
    <property type="match status" value="1"/>
</dbReference>
<feature type="region of interest" description="Disordered" evidence="4">
    <location>
        <begin position="1"/>
        <end position="28"/>
    </location>
</feature>
<dbReference type="Proteomes" id="UP001458946">
    <property type="component" value="Unassembled WGS sequence"/>
</dbReference>
<name>A0ABP9V6J7_9DEIO</name>
<gene>
    <name evidence="6" type="primary">lptB_2</name>
    <name evidence="6" type="ORF">Dxin01_00625</name>
</gene>
<proteinExistence type="predicted"/>
<accession>A0ABP9V6J7</accession>
<evidence type="ECO:0000256" key="2">
    <source>
        <dbReference type="ARBA" id="ARBA00022741"/>
    </source>
</evidence>
<dbReference type="PROSITE" id="PS50893">
    <property type="entry name" value="ABC_TRANSPORTER_2"/>
    <property type="match status" value="1"/>
</dbReference>
<comment type="caution">
    <text evidence="6">The sequence shown here is derived from an EMBL/GenBank/DDBJ whole genome shotgun (WGS) entry which is preliminary data.</text>
</comment>
<sequence>MSPELGQTVKPSNGPTAEQFSTGHEPRVTSPLLEVREITVSFDGFKAITNLSLSVPRGSLRVLIGPNGAGKSTLLDTIIGKVRPVSGEVRYHGESISSLPEHRIAGLGICRKFQAPGVLEGLTVRENLLLSARKAKGVWATMFQRPSAAEQERADELLRLTGLWERMNVQAGELAHGEKQWLEIGMVVAAEPELLLLDEPTAGMTAQETAQTAELIHTLAGRHTVLVIDHDMHFVELLNAPITVLHQGQVFREGDLETLRNDPEVMEIYLGRPKETAHA</sequence>
<evidence type="ECO:0000313" key="6">
    <source>
        <dbReference type="EMBL" id="GAA5500897.1"/>
    </source>
</evidence>
<keyword evidence="7" id="KW-1185">Reference proteome</keyword>
<dbReference type="InterPro" id="IPR003439">
    <property type="entry name" value="ABC_transporter-like_ATP-bd"/>
</dbReference>
<dbReference type="Pfam" id="PF00005">
    <property type="entry name" value="ABC_tran"/>
    <property type="match status" value="1"/>
</dbReference>
<dbReference type="PANTHER" id="PTHR45772:SF8">
    <property type="entry name" value="HIGH-AFFINITY BRANCHED-CHAIN AMINO ACID TRANSPORT ATP-BINDING PROTEIN"/>
    <property type="match status" value="1"/>
</dbReference>